<dbReference type="GO" id="GO:0008270">
    <property type="term" value="F:zinc ion binding"/>
    <property type="evidence" value="ECO:0007669"/>
    <property type="project" value="UniProtKB-KW"/>
</dbReference>
<dbReference type="GO" id="GO:0043161">
    <property type="term" value="P:proteasome-mediated ubiquitin-dependent protein catabolic process"/>
    <property type="evidence" value="ECO:0007669"/>
    <property type="project" value="TreeGrafter"/>
</dbReference>
<dbReference type="PANTHER" id="PTHR24104">
    <property type="entry name" value="E3 UBIQUITIN-PROTEIN LIGASE NHLRC1-RELATED"/>
    <property type="match status" value="1"/>
</dbReference>
<feature type="repeat" description="NHL" evidence="2">
    <location>
        <begin position="258"/>
        <end position="301"/>
    </location>
</feature>
<feature type="repeat" description="NHL" evidence="2">
    <location>
        <begin position="123"/>
        <end position="164"/>
    </location>
</feature>
<keyword evidence="1" id="KW-0677">Repeat</keyword>
<dbReference type="GO" id="GO:0061630">
    <property type="term" value="F:ubiquitin protein ligase activity"/>
    <property type="evidence" value="ECO:0007669"/>
    <property type="project" value="TreeGrafter"/>
</dbReference>
<reference evidence="3" key="1">
    <citation type="journal article" date="2020" name="mSystems">
        <title>Genome- and Community-Level Interaction Insights into Carbon Utilization and Element Cycling Functions of Hydrothermarchaeota in Hydrothermal Sediment.</title>
        <authorList>
            <person name="Zhou Z."/>
            <person name="Liu Y."/>
            <person name="Xu W."/>
            <person name="Pan J."/>
            <person name="Luo Z.H."/>
            <person name="Li M."/>
        </authorList>
    </citation>
    <scope>NUCLEOTIDE SEQUENCE [LARGE SCALE GENOMIC DNA]</scope>
    <source>
        <strain evidence="3">SpSt-349</strain>
    </source>
</reference>
<dbReference type="Pfam" id="PF17170">
    <property type="entry name" value="DUF5128"/>
    <property type="match status" value="1"/>
</dbReference>
<gene>
    <name evidence="3" type="ORF">ENQ87_15250</name>
</gene>
<dbReference type="InterPro" id="IPR011042">
    <property type="entry name" value="6-blade_b-propeller_TolB-like"/>
</dbReference>
<accession>A0A831UF11</accession>
<dbReference type="PROSITE" id="PS51125">
    <property type="entry name" value="NHL"/>
    <property type="match status" value="5"/>
</dbReference>
<feature type="repeat" description="NHL" evidence="2">
    <location>
        <begin position="305"/>
        <end position="348"/>
    </location>
</feature>
<feature type="repeat" description="NHL" evidence="2">
    <location>
        <begin position="165"/>
        <end position="208"/>
    </location>
</feature>
<organism evidence="3">
    <name type="scientific">Geobacter metallireducens</name>
    <dbReference type="NCBI Taxonomy" id="28232"/>
    <lineage>
        <taxon>Bacteria</taxon>
        <taxon>Pseudomonadati</taxon>
        <taxon>Thermodesulfobacteriota</taxon>
        <taxon>Desulfuromonadia</taxon>
        <taxon>Geobacterales</taxon>
        <taxon>Geobacteraceae</taxon>
        <taxon>Geobacter</taxon>
    </lineage>
</organism>
<dbReference type="InterPro" id="IPR050952">
    <property type="entry name" value="TRIM-NHL_E3_ligases"/>
</dbReference>
<dbReference type="AlphaFoldDB" id="A0A831UF11"/>
<dbReference type="SUPFAM" id="SSF63829">
    <property type="entry name" value="Calcium-dependent phosphotriesterase"/>
    <property type="match status" value="1"/>
</dbReference>
<name>A0A831UF11_GEOME</name>
<evidence type="ECO:0000313" key="3">
    <source>
        <dbReference type="EMBL" id="HEN43695.1"/>
    </source>
</evidence>
<feature type="repeat" description="NHL" evidence="2">
    <location>
        <begin position="217"/>
        <end position="254"/>
    </location>
</feature>
<dbReference type="EMBL" id="DSOV01000072">
    <property type="protein sequence ID" value="HEN43695.1"/>
    <property type="molecule type" value="Genomic_DNA"/>
</dbReference>
<evidence type="ECO:0000256" key="2">
    <source>
        <dbReference type="PROSITE-ProRule" id="PRU00504"/>
    </source>
</evidence>
<protein>
    <submittedName>
        <fullName evidence="3">6-bladed beta-propeller</fullName>
    </submittedName>
</protein>
<dbReference type="GO" id="GO:0000209">
    <property type="term" value="P:protein polyubiquitination"/>
    <property type="evidence" value="ECO:0007669"/>
    <property type="project" value="TreeGrafter"/>
</dbReference>
<sequence length="353" mass="38761">MKAVLRLWSRRIIPWLLVVLCLSGCAGLGVEPLPLRDPSVDLAWPPPPNQPRVRFLREIAGPGQIVPQQGRLGQLWQMVTGEERVSIPFLTPYGIAGDGGSFLCAADSSARVVQCYDLNRREVHYLYQTGGGPLASPVGVAFDADGNVLVSDSVNAGVYVFSPQGQYLRQLGEGEVTFQRPAGIAVAGNGDVYVVDVLAHKLKRFDRRGRYLGDFPREGSGEPLSLPSNVAVDRAGDVYITDSMNFTVKKYDRDGNYLRSFGEIGDGPGSFARPRGVAVDSDLHVYVVDATFDNFQIFDQDGKLLLFVGKHGRGPGEFYLPSGIYIDKQDRIFVADTFNKRILIFEYLGQGKQ</sequence>
<proteinExistence type="predicted"/>
<dbReference type="Gene3D" id="2.120.10.30">
    <property type="entry name" value="TolB, C-terminal domain"/>
    <property type="match status" value="3"/>
</dbReference>
<dbReference type="InterPro" id="IPR001258">
    <property type="entry name" value="NHL_repeat"/>
</dbReference>
<comment type="caution">
    <text evidence="3">The sequence shown here is derived from an EMBL/GenBank/DDBJ whole genome shotgun (WGS) entry which is preliminary data.</text>
</comment>
<evidence type="ECO:0000256" key="1">
    <source>
        <dbReference type="ARBA" id="ARBA00022737"/>
    </source>
</evidence>
<dbReference type="PANTHER" id="PTHR24104:SF25">
    <property type="entry name" value="PROTEIN LIN-41"/>
    <property type="match status" value="1"/>
</dbReference>
<dbReference type="CDD" id="cd14962">
    <property type="entry name" value="NHL_like_6"/>
    <property type="match status" value="1"/>
</dbReference>